<evidence type="ECO:0000256" key="3">
    <source>
        <dbReference type="ARBA" id="ARBA00022840"/>
    </source>
</evidence>
<evidence type="ECO:0000256" key="6">
    <source>
        <dbReference type="ARBA" id="ARBA00066388"/>
    </source>
</evidence>
<dbReference type="PROSITE" id="PS00211">
    <property type="entry name" value="ABC_TRANSPORTER_1"/>
    <property type="match status" value="1"/>
</dbReference>
<accession>A0A3A3H170</accession>
<reference evidence="9 10" key="1">
    <citation type="submission" date="2018-09" db="EMBL/GenBank/DDBJ databases">
        <title>Paenibacillus SK2017-BO5.</title>
        <authorList>
            <person name="Piskunova J.V."/>
            <person name="Dubiley S.A."/>
            <person name="Severinov K.V."/>
        </authorList>
    </citation>
    <scope>NUCLEOTIDE SEQUENCE [LARGE SCALE GENOMIC DNA]</scope>
    <source>
        <strain evidence="9 10">BO5</strain>
    </source>
</reference>
<dbReference type="InterPro" id="IPR050093">
    <property type="entry name" value="ABC_SmlMolc_Importer"/>
</dbReference>
<keyword evidence="3 9" id="KW-0067">ATP-binding</keyword>
<evidence type="ECO:0000256" key="5">
    <source>
        <dbReference type="ARBA" id="ARBA00063934"/>
    </source>
</evidence>
<dbReference type="GO" id="GO:0015418">
    <property type="term" value="F:ABC-type quaternary ammonium compound transporting activity"/>
    <property type="evidence" value="ECO:0007669"/>
    <property type="project" value="UniProtKB-EC"/>
</dbReference>
<evidence type="ECO:0000256" key="7">
    <source>
        <dbReference type="ARBA" id="ARBA00070305"/>
    </source>
</evidence>
<dbReference type="SUPFAM" id="SSF52540">
    <property type="entry name" value="P-loop containing nucleoside triphosphate hydrolases"/>
    <property type="match status" value="1"/>
</dbReference>
<dbReference type="PANTHER" id="PTHR42781:SF4">
    <property type="entry name" value="SPERMIDINE_PUTRESCINE IMPORT ATP-BINDING PROTEIN POTA"/>
    <property type="match status" value="1"/>
</dbReference>
<dbReference type="SUPFAM" id="SSF50331">
    <property type="entry name" value="MOP-like"/>
    <property type="match status" value="1"/>
</dbReference>
<dbReference type="GO" id="GO:0016887">
    <property type="term" value="F:ATP hydrolysis activity"/>
    <property type="evidence" value="ECO:0007669"/>
    <property type="project" value="InterPro"/>
</dbReference>
<dbReference type="Gene3D" id="3.40.50.300">
    <property type="entry name" value="P-loop containing nucleotide triphosphate hydrolases"/>
    <property type="match status" value="1"/>
</dbReference>
<dbReference type="GO" id="GO:0043190">
    <property type="term" value="C:ATP-binding cassette (ABC) transporter complex"/>
    <property type="evidence" value="ECO:0007669"/>
    <property type="project" value="InterPro"/>
</dbReference>
<dbReference type="AlphaFoldDB" id="A0A3A3H170"/>
<dbReference type="OrthoDB" id="9802264at2"/>
<dbReference type="PANTHER" id="PTHR42781">
    <property type="entry name" value="SPERMIDINE/PUTRESCINE IMPORT ATP-BINDING PROTEIN POTA"/>
    <property type="match status" value="1"/>
</dbReference>
<dbReference type="InterPro" id="IPR013611">
    <property type="entry name" value="Transp-assoc_OB_typ2"/>
</dbReference>
<dbReference type="Pfam" id="PF00005">
    <property type="entry name" value="ABC_tran"/>
    <property type="match status" value="1"/>
</dbReference>
<sequence>MHIEVRQLNKWFGAYHAVRDVSFSVEAGQLIGLLGPSGGGKTSVLRMLAGLEHPDQGEILFQGTVVNDVPPQQRGIGFVFQNYALFKHMNVYDNIAFGLHIQKWPKPRIRERVAELVELTGLSGVERRYPHQLSGGQRQRVAFARALAPEPKLLLLDEPFAAIDAKIRQELRSWLRELIERVGITSIFVTHDQDEAIEVADEIMIISQGRVEQKGTPWEIYKMPETPFVAEFIGESTILKDIYALKGFEILNVGEEMRALIRPEYIEVGREGEVRLASASESGRVKAVHFRGSEWMVEVQVGDLVLKTYRSLERPQLQAGEQVQVLIHRVYMFEGDESWVVENRLKTEPLPVHITG</sequence>
<dbReference type="Pfam" id="PF08402">
    <property type="entry name" value="TOBE_2"/>
    <property type="match status" value="1"/>
</dbReference>
<dbReference type="GO" id="GO:0005524">
    <property type="term" value="F:ATP binding"/>
    <property type="evidence" value="ECO:0007669"/>
    <property type="project" value="UniProtKB-KW"/>
</dbReference>
<dbReference type="InterPro" id="IPR003593">
    <property type="entry name" value="AAA+_ATPase"/>
</dbReference>
<dbReference type="InterPro" id="IPR003439">
    <property type="entry name" value="ABC_transporter-like_ATP-bd"/>
</dbReference>
<proteinExistence type="predicted"/>
<dbReference type="PROSITE" id="PS50893">
    <property type="entry name" value="ABC_TRANSPORTER_2"/>
    <property type="match status" value="1"/>
</dbReference>
<name>A0A3A3H170_PANTH</name>
<feature type="domain" description="ABC transporter" evidence="8">
    <location>
        <begin position="3"/>
        <end position="233"/>
    </location>
</feature>
<dbReference type="InterPro" id="IPR027417">
    <property type="entry name" value="P-loop_NTPase"/>
</dbReference>
<keyword evidence="1" id="KW-0813">Transport</keyword>
<evidence type="ECO:0000256" key="4">
    <source>
        <dbReference type="ARBA" id="ARBA00052482"/>
    </source>
</evidence>
<evidence type="ECO:0000256" key="1">
    <source>
        <dbReference type="ARBA" id="ARBA00022448"/>
    </source>
</evidence>
<gene>
    <name evidence="9" type="ORF">DQX05_16720</name>
</gene>
<dbReference type="SMART" id="SM00382">
    <property type="entry name" value="AAA"/>
    <property type="match status" value="1"/>
</dbReference>
<evidence type="ECO:0000256" key="2">
    <source>
        <dbReference type="ARBA" id="ARBA00022741"/>
    </source>
</evidence>
<dbReference type="RefSeq" id="WP_119794684.1">
    <property type="nucleotide sequence ID" value="NZ_QYZD01000015.1"/>
</dbReference>
<protein>
    <recommendedName>
        <fullName evidence="7">Carnitine transport ATP-binding protein OpuCA</fullName>
        <ecNumber evidence="6">7.6.2.9</ecNumber>
    </recommendedName>
</protein>
<evidence type="ECO:0000313" key="10">
    <source>
        <dbReference type="Proteomes" id="UP000266177"/>
    </source>
</evidence>
<evidence type="ECO:0000313" key="9">
    <source>
        <dbReference type="EMBL" id="RJG22593.1"/>
    </source>
</evidence>
<comment type="caution">
    <text evidence="9">The sequence shown here is derived from an EMBL/GenBank/DDBJ whole genome shotgun (WGS) entry which is preliminary data.</text>
</comment>
<dbReference type="InterPro" id="IPR008995">
    <property type="entry name" value="Mo/tungstate-bd_C_term_dom"/>
</dbReference>
<comment type="catalytic activity">
    <reaction evidence="4">
        <text>a quaternary ammonium(out) + ATP + H2O = a quaternary ammonium(in) + ADP + phosphate + H(+)</text>
        <dbReference type="Rhea" id="RHEA:11036"/>
        <dbReference type="ChEBI" id="CHEBI:15377"/>
        <dbReference type="ChEBI" id="CHEBI:15378"/>
        <dbReference type="ChEBI" id="CHEBI:30616"/>
        <dbReference type="ChEBI" id="CHEBI:35267"/>
        <dbReference type="ChEBI" id="CHEBI:43474"/>
        <dbReference type="ChEBI" id="CHEBI:456216"/>
        <dbReference type="EC" id="7.6.2.9"/>
    </reaction>
</comment>
<dbReference type="EC" id="7.6.2.9" evidence="6"/>
<dbReference type="EMBL" id="QYZD01000015">
    <property type="protein sequence ID" value="RJG22593.1"/>
    <property type="molecule type" value="Genomic_DNA"/>
</dbReference>
<dbReference type="Proteomes" id="UP000266177">
    <property type="component" value="Unassembled WGS sequence"/>
</dbReference>
<evidence type="ECO:0000259" key="8">
    <source>
        <dbReference type="PROSITE" id="PS50893"/>
    </source>
</evidence>
<comment type="subunit">
    <text evidence="5">The complex is composed of two ATP-binding proteins (OpuCA), two transmembrane proteins (OpuCB and OpuCD) and a solute-binding protein (OpuCC).</text>
</comment>
<dbReference type="FunFam" id="3.40.50.300:FF:000425">
    <property type="entry name" value="Probable ABC transporter, ATP-binding subunit"/>
    <property type="match status" value="1"/>
</dbReference>
<organism evidence="9 10">
    <name type="scientific">Paenibacillus thiaminolyticus</name>
    <name type="common">Bacillus thiaminolyticus</name>
    <dbReference type="NCBI Taxonomy" id="49283"/>
    <lineage>
        <taxon>Bacteria</taxon>
        <taxon>Bacillati</taxon>
        <taxon>Bacillota</taxon>
        <taxon>Bacilli</taxon>
        <taxon>Bacillales</taxon>
        <taxon>Paenibacillaceae</taxon>
        <taxon>Paenibacillus</taxon>
    </lineage>
</organism>
<keyword evidence="2" id="KW-0547">Nucleotide-binding</keyword>
<dbReference type="InterPro" id="IPR017871">
    <property type="entry name" value="ABC_transporter-like_CS"/>
</dbReference>